<name>A0ABP0UKX7_9BRYO</name>
<feature type="region of interest" description="Disordered" evidence="1">
    <location>
        <begin position="51"/>
        <end position="92"/>
    </location>
</feature>
<sequence>MNTNKYRQKMNLHRSTPHCLGSNPLEKLLSLQPQNQRPQIVPRISYNIQNSKFSKTDGNENVGEGNEDARKKEEEEHDVVSIPPDITTDSSPADLLEKATNNKWIVHTVGELIYQSVLGGFGDVAASPDPAAATD</sequence>
<evidence type="ECO:0000256" key="1">
    <source>
        <dbReference type="SAM" id="MobiDB-lite"/>
    </source>
</evidence>
<organism evidence="2 3">
    <name type="scientific">Sphagnum troendelagicum</name>
    <dbReference type="NCBI Taxonomy" id="128251"/>
    <lineage>
        <taxon>Eukaryota</taxon>
        <taxon>Viridiplantae</taxon>
        <taxon>Streptophyta</taxon>
        <taxon>Embryophyta</taxon>
        <taxon>Bryophyta</taxon>
        <taxon>Sphagnophytina</taxon>
        <taxon>Sphagnopsida</taxon>
        <taxon>Sphagnales</taxon>
        <taxon>Sphagnaceae</taxon>
        <taxon>Sphagnum</taxon>
    </lineage>
</organism>
<protein>
    <submittedName>
        <fullName evidence="2">Uncharacterized protein</fullName>
    </submittedName>
</protein>
<keyword evidence="3" id="KW-1185">Reference proteome</keyword>
<dbReference type="Proteomes" id="UP001497512">
    <property type="component" value="Chromosome 4"/>
</dbReference>
<dbReference type="EMBL" id="OZ019896">
    <property type="protein sequence ID" value="CAK9224105.1"/>
    <property type="molecule type" value="Genomic_DNA"/>
</dbReference>
<accession>A0ABP0UKX7</accession>
<reference evidence="2" key="1">
    <citation type="submission" date="2024-02" db="EMBL/GenBank/DDBJ databases">
        <authorList>
            <consortium name="ELIXIR-Norway"/>
            <consortium name="Elixir Norway"/>
        </authorList>
    </citation>
    <scope>NUCLEOTIDE SEQUENCE</scope>
</reference>
<proteinExistence type="predicted"/>
<evidence type="ECO:0000313" key="2">
    <source>
        <dbReference type="EMBL" id="CAK9224105.1"/>
    </source>
</evidence>
<gene>
    <name evidence="2" type="ORF">CSSPTR1EN2_LOCUS17165</name>
</gene>
<evidence type="ECO:0000313" key="3">
    <source>
        <dbReference type="Proteomes" id="UP001497512"/>
    </source>
</evidence>